<comment type="caution">
    <text evidence="7">The sequence shown here is derived from an EMBL/GenBank/DDBJ whole genome shotgun (WGS) entry which is preliminary data.</text>
</comment>
<evidence type="ECO:0000256" key="3">
    <source>
        <dbReference type="ARBA" id="ARBA00022827"/>
    </source>
</evidence>
<name>A0A9P6EY20_9FUNG</name>
<keyword evidence="5" id="KW-1133">Transmembrane helix</keyword>
<evidence type="ECO:0000313" key="7">
    <source>
        <dbReference type="EMBL" id="KAF9537678.1"/>
    </source>
</evidence>
<protein>
    <recommendedName>
        <fullName evidence="6">FAD-binding domain-containing protein</fullName>
    </recommendedName>
</protein>
<dbReference type="AlphaFoldDB" id="A0A9P6EY20"/>
<dbReference type="SUPFAM" id="SSF51905">
    <property type="entry name" value="FAD/NAD(P)-binding domain"/>
    <property type="match status" value="1"/>
</dbReference>
<dbReference type="PRINTS" id="PR00420">
    <property type="entry name" value="RNGMNOXGNASE"/>
</dbReference>
<keyword evidence="5" id="KW-0812">Transmembrane</keyword>
<dbReference type="Pfam" id="PF01494">
    <property type="entry name" value="FAD_binding_3"/>
    <property type="match status" value="2"/>
</dbReference>
<proteinExistence type="inferred from homology"/>
<evidence type="ECO:0000256" key="2">
    <source>
        <dbReference type="ARBA" id="ARBA00022630"/>
    </source>
</evidence>
<feature type="domain" description="FAD-binding" evidence="6">
    <location>
        <begin position="11"/>
        <end position="181"/>
    </location>
</feature>
<dbReference type="PANTHER" id="PTHR47356">
    <property type="entry name" value="FAD-DEPENDENT MONOOXYGENASE ASQG-RELATED"/>
    <property type="match status" value="1"/>
</dbReference>
<dbReference type="InterPro" id="IPR036188">
    <property type="entry name" value="FAD/NAD-bd_sf"/>
</dbReference>
<feature type="domain" description="FAD-binding" evidence="6">
    <location>
        <begin position="306"/>
        <end position="390"/>
    </location>
</feature>
<dbReference type="Proteomes" id="UP000723463">
    <property type="component" value="Unassembled WGS sequence"/>
</dbReference>
<organism evidence="7 8">
    <name type="scientific">Mortierella hygrophila</name>
    <dbReference type="NCBI Taxonomy" id="979708"/>
    <lineage>
        <taxon>Eukaryota</taxon>
        <taxon>Fungi</taxon>
        <taxon>Fungi incertae sedis</taxon>
        <taxon>Mucoromycota</taxon>
        <taxon>Mortierellomycotina</taxon>
        <taxon>Mortierellomycetes</taxon>
        <taxon>Mortierellales</taxon>
        <taxon>Mortierellaceae</taxon>
        <taxon>Mortierella</taxon>
    </lineage>
</organism>
<reference evidence="7" key="1">
    <citation type="journal article" date="2020" name="Fungal Divers.">
        <title>Resolving the Mortierellaceae phylogeny through synthesis of multi-gene phylogenetics and phylogenomics.</title>
        <authorList>
            <person name="Vandepol N."/>
            <person name="Liber J."/>
            <person name="Desiro A."/>
            <person name="Na H."/>
            <person name="Kennedy M."/>
            <person name="Barry K."/>
            <person name="Grigoriev I.V."/>
            <person name="Miller A.N."/>
            <person name="O'Donnell K."/>
            <person name="Stajich J.E."/>
            <person name="Bonito G."/>
        </authorList>
    </citation>
    <scope>NUCLEOTIDE SEQUENCE</scope>
    <source>
        <strain evidence="7">NRRL 2591</strain>
    </source>
</reference>
<keyword evidence="2" id="KW-0285">Flavoprotein</keyword>
<comment type="similarity">
    <text evidence="1">Belongs to the paxM FAD-dependent monooxygenase family.</text>
</comment>
<keyword evidence="3" id="KW-0274">FAD</keyword>
<keyword evidence="8" id="KW-1185">Reference proteome</keyword>
<evidence type="ECO:0000256" key="4">
    <source>
        <dbReference type="ARBA" id="ARBA00023002"/>
    </source>
</evidence>
<accession>A0A9P6EY20</accession>
<keyword evidence="4" id="KW-0560">Oxidoreductase</keyword>
<evidence type="ECO:0000259" key="6">
    <source>
        <dbReference type="Pfam" id="PF01494"/>
    </source>
</evidence>
<dbReference type="GO" id="GO:0004497">
    <property type="term" value="F:monooxygenase activity"/>
    <property type="evidence" value="ECO:0007669"/>
    <property type="project" value="InterPro"/>
</dbReference>
<evidence type="ECO:0000256" key="1">
    <source>
        <dbReference type="ARBA" id="ARBA00007992"/>
    </source>
</evidence>
<feature type="transmembrane region" description="Helical" evidence="5">
    <location>
        <begin position="402"/>
        <end position="420"/>
    </location>
</feature>
<dbReference type="GO" id="GO:0071949">
    <property type="term" value="F:FAD binding"/>
    <property type="evidence" value="ECO:0007669"/>
    <property type="project" value="InterPro"/>
</dbReference>
<gene>
    <name evidence="7" type="ORF">EC957_007813</name>
</gene>
<sequence length="471" mass="52995">MSTTATNDKPTVLIVGAGLGGLMLGALLEKSGVPYMIFERATTVKLLGSAMSIGPTLLPIFQQLGIYDDIVATSKYMTHVETYNENLESLQRSDYRPIEEFTGYGHYIIARPKYYEIMLKQVPPHKVHFGKRVLDISEKDDKVTLHLVNNETVEGDIVVGADGAYSVIRERLYEQLKAKGELPKEDQEDLPFSCYCLVGQTKVLDPEEFPIVKEPISQFRAIIGREKPFSWVFMTTSERTICYSNIQYLPQTSSKSAIQKKAQDNETAEWGTDSTQAMCEKTRDFPLQLDDGKKRTMGDLYDVTPKELISKVALEEKVFKTWHHGRVVLMGDACHKLNPSGGHGAVTAMHDGIALANLIYAMPTKTSTDIGNIFKEYQEERYPAVMESFENSQLMSKITARGIMGAIIFFMVTYMPFWLWKKALTKTVRYRPQIGFLPAIPYMGSVMPVVSPSERKARAIFEKQQDAATSV</sequence>
<dbReference type="EMBL" id="JAAAXW010000373">
    <property type="protein sequence ID" value="KAF9537678.1"/>
    <property type="molecule type" value="Genomic_DNA"/>
</dbReference>
<evidence type="ECO:0000256" key="5">
    <source>
        <dbReference type="SAM" id="Phobius"/>
    </source>
</evidence>
<dbReference type="Gene3D" id="3.50.50.60">
    <property type="entry name" value="FAD/NAD(P)-binding domain"/>
    <property type="match status" value="1"/>
</dbReference>
<dbReference type="PANTHER" id="PTHR47356:SF2">
    <property type="entry name" value="FAD-BINDING DOMAIN-CONTAINING PROTEIN-RELATED"/>
    <property type="match status" value="1"/>
</dbReference>
<keyword evidence="5" id="KW-0472">Membrane</keyword>
<dbReference type="InterPro" id="IPR002938">
    <property type="entry name" value="FAD-bd"/>
</dbReference>
<dbReference type="InterPro" id="IPR050562">
    <property type="entry name" value="FAD_mOase_fung"/>
</dbReference>
<feature type="transmembrane region" description="Helical" evidence="5">
    <location>
        <begin position="12"/>
        <end position="28"/>
    </location>
</feature>
<evidence type="ECO:0000313" key="8">
    <source>
        <dbReference type="Proteomes" id="UP000723463"/>
    </source>
</evidence>